<dbReference type="Proteomes" id="UP001430360">
    <property type="component" value="Unassembled WGS sequence"/>
</dbReference>
<sequence length="57" mass="6174">MSQNRTTPEPPVKPGQNPGYSEKNPTDKGDAQQPADTGEHNPDEGGLDREPESMPED</sequence>
<feature type="compositionally biased region" description="Basic and acidic residues" evidence="1">
    <location>
        <begin position="37"/>
        <end position="57"/>
    </location>
</feature>
<protein>
    <submittedName>
        <fullName evidence="2">Uncharacterized protein</fullName>
    </submittedName>
</protein>
<organism evidence="2 3">
    <name type="scientific">Luteimonas fraxinea</name>
    <dbReference type="NCBI Taxonomy" id="2901869"/>
    <lineage>
        <taxon>Bacteria</taxon>
        <taxon>Pseudomonadati</taxon>
        <taxon>Pseudomonadota</taxon>
        <taxon>Gammaproteobacteria</taxon>
        <taxon>Lysobacterales</taxon>
        <taxon>Lysobacteraceae</taxon>
        <taxon>Luteimonas</taxon>
    </lineage>
</organism>
<dbReference type="RefSeq" id="WP_232137739.1">
    <property type="nucleotide sequence ID" value="NZ_CP089507.1"/>
</dbReference>
<reference evidence="2" key="1">
    <citation type="submission" date="2021-12" db="EMBL/GenBank/DDBJ databases">
        <authorList>
            <person name="Ulrich A."/>
        </authorList>
    </citation>
    <scope>NUCLEOTIDE SEQUENCE</scope>
    <source>
        <strain evidence="2">A1P009</strain>
    </source>
</reference>
<comment type="caution">
    <text evidence="2">The sequence shown here is derived from an EMBL/GenBank/DDBJ whole genome shotgun (WGS) entry which is preliminary data.</text>
</comment>
<evidence type="ECO:0000313" key="3">
    <source>
        <dbReference type="Proteomes" id="UP001430360"/>
    </source>
</evidence>
<gene>
    <name evidence="2" type="ORF">LTT95_16005</name>
</gene>
<proteinExistence type="predicted"/>
<keyword evidence="3" id="KW-1185">Reference proteome</keyword>
<evidence type="ECO:0000313" key="2">
    <source>
        <dbReference type="EMBL" id="MCD9098441.1"/>
    </source>
</evidence>
<evidence type="ECO:0000256" key="1">
    <source>
        <dbReference type="SAM" id="MobiDB-lite"/>
    </source>
</evidence>
<feature type="region of interest" description="Disordered" evidence="1">
    <location>
        <begin position="1"/>
        <end position="57"/>
    </location>
</feature>
<dbReference type="EMBL" id="JAJQKU010000006">
    <property type="protein sequence ID" value="MCD9098441.1"/>
    <property type="molecule type" value="Genomic_DNA"/>
</dbReference>
<reference evidence="2" key="2">
    <citation type="journal article" date="2022" name="Syst. Appl. Microbiol.">
        <title>Physiological and genomic characterisation of Luteimonas fraxinea sp. nov., a bacterial species associated with trees tolerant to ash dieback.</title>
        <authorList>
            <person name="Ulrich K."/>
            <person name="Becker R."/>
            <person name="Behrendt U."/>
            <person name="Kube M."/>
            <person name="Schneck V."/>
            <person name="Ulrich A."/>
        </authorList>
    </citation>
    <scope>NUCLEOTIDE SEQUENCE</scope>
    <source>
        <strain evidence="2">A1P009</strain>
    </source>
</reference>
<accession>A0ABS8UI54</accession>
<name>A0ABS8UI54_9GAMM</name>